<dbReference type="Gene3D" id="3.40.50.2000">
    <property type="entry name" value="Glycogen Phosphorylase B"/>
    <property type="match status" value="2"/>
</dbReference>
<keyword evidence="1" id="KW-0328">Glycosyltransferase</keyword>
<comment type="caution">
    <text evidence="5">The sequence shown here is derived from an EMBL/GenBank/DDBJ whole genome shotgun (WGS) entry which is preliminary data.</text>
</comment>
<accession>A0A841GU80</accession>
<dbReference type="Pfam" id="PF00534">
    <property type="entry name" value="Glycos_transf_1"/>
    <property type="match status" value="1"/>
</dbReference>
<feature type="domain" description="Glycosyltransferase subfamily 4-like N-terminal" evidence="4">
    <location>
        <begin position="14"/>
        <end position="155"/>
    </location>
</feature>
<evidence type="ECO:0000256" key="2">
    <source>
        <dbReference type="ARBA" id="ARBA00022679"/>
    </source>
</evidence>
<evidence type="ECO:0000313" key="6">
    <source>
        <dbReference type="Proteomes" id="UP000582837"/>
    </source>
</evidence>
<feature type="domain" description="Glycosyl transferase family 1" evidence="3">
    <location>
        <begin position="174"/>
        <end position="306"/>
    </location>
</feature>
<dbReference type="PANTHER" id="PTHR12526:SF510">
    <property type="entry name" value="D-INOSITOL 3-PHOSPHATE GLYCOSYLTRANSFERASE"/>
    <property type="match status" value="1"/>
</dbReference>
<evidence type="ECO:0000259" key="4">
    <source>
        <dbReference type="Pfam" id="PF13439"/>
    </source>
</evidence>
<organism evidence="5 6">
    <name type="scientific">Longimicrobium terrae</name>
    <dbReference type="NCBI Taxonomy" id="1639882"/>
    <lineage>
        <taxon>Bacteria</taxon>
        <taxon>Pseudomonadati</taxon>
        <taxon>Gemmatimonadota</taxon>
        <taxon>Longimicrobiia</taxon>
        <taxon>Longimicrobiales</taxon>
        <taxon>Longimicrobiaceae</taxon>
        <taxon>Longimicrobium</taxon>
    </lineage>
</organism>
<dbReference type="PANTHER" id="PTHR12526">
    <property type="entry name" value="GLYCOSYLTRANSFERASE"/>
    <property type="match status" value="1"/>
</dbReference>
<gene>
    <name evidence="5" type="ORF">HNQ61_000185</name>
</gene>
<dbReference type="GO" id="GO:0016757">
    <property type="term" value="F:glycosyltransferase activity"/>
    <property type="evidence" value="ECO:0007669"/>
    <property type="project" value="UniProtKB-KW"/>
</dbReference>
<keyword evidence="2 5" id="KW-0808">Transferase</keyword>
<dbReference type="InterPro" id="IPR028098">
    <property type="entry name" value="Glyco_trans_4-like_N"/>
</dbReference>
<protein>
    <submittedName>
        <fullName evidence="5">Glycosyltransferase involved in cell wall biosynthesis</fullName>
    </submittedName>
</protein>
<dbReference type="Proteomes" id="UP000582837">
    <property type="component" value="Unassembled WGS sequence"/>
</dbReference>
<proteinExistence type="predicted"/>
<dbReference type="CDD" id="cd03801">
    <property type="entry name" value="GT4_PimA-like"/>
    <property type="match status" value="1"/>
</dbReference>
<evidence type="ECO:0000313" key="5">
    <source>
        <dbReference type="EMBL" id="MBB6068574.1"/>
    </source>
</evidence>
<dbReference type="AlphaFoldDB" id="A0A841GU80"/>
<dbReference type="EMBL" id="JACHIA010000001">
    <property type="protein sequence ID" value="MBB6068574.1"/>
    <property type="molecule type" value="Genomic_DNA"/>
</dbReference>
<dbReference type="RefSeq" id="WP_170030775.1">
    <property type="nucleotide sequence ID" value="NZ_JABDTL010000001.1"/>
</dbReference>
<keyword evidence="6" id="KW-1185">Reference proteome</keyword>
<dbReference type="Pfam" id="PF13439">
    <property type="entry name" value="Glyco_transf_4"/>
    <property type="match status" value="1"/>
</dbReference>
<evidence type="ECO:0000256" key="1">
    <source>
        <dbReference type="ARBA" id="ARBA00022676"/>
    </source>
</evidence>
<dbReference type="InterPro" id="IPR001296">
    <property type="entry name" value="Glyco_trans_1"/>
</dbReference>
<evidence type="ECO:0000259" key="3">
    <source>
        <dbReference type="Pfam" id="PF00534"/>
    </source>
</evidence>
<dbReference type="SUPFAM" id="SSF53756">
    <property type="entry name" value="UDP-Glycosyltransferase/glycogen phosphorylase"/>
    <property type="match status" value="1"/>
</dbReference>
<name>A0A841GU80_9BACT</name>
<reference evidence="5 6" key="1">
    <citation type="submission" date="2020-08" db="EMBL/GenBank/DDBJ databases">
        <title>Genomic Encyclopedia of Type Strains, Phase IV (KMG-IV): sequencing the most valuable type-strain genomes for metagenomic binning, comparative biology and taxonomic classification.</title>
        <authorList>
            <person name="Goeker M."/>
        </authorList>
    </citation>
    <scope>NUCLEOTIDE SEQUENCE [LARGE SCALE GENOMIC DNA]</scope>
    <source>
        <strain evidence="5 6">DSM 29007</strain>
    </source>
</reference>
<sequence>MKILLVGGSSRALGGVERYCERFAEAFRPVPGVVVESASADTAVAGAPLPAYARGLAGSFAAVGRAAARLDTRTDAVWLQYGNAPDLALLAWLRARFRGRLLVTAHAGEQWRHLRSPGPRRAAAWALRRADRVCALSEAQRTMWAGMGIAAEVVPTLLPAWINEPVDTAAERSGILFVGRLSPEKGIPDLLEAFSALPGDELLHVAGAAEPAYLQFLRDQAAGLGVRDRVRWYGPLGERQVLVLMRACRVLAYPSYADAYPLSLLEGVAAGMRVVAYGIPGTLEILRESGGAAVPLGDRAALAAVLAREAAAPPADPSHALRLRERLGWDAVVRTYLAIARA</sequence>